<reference evidence="5 6" key="1">
    <citation type="submission" date="2018-08" db="EMBL/GenBank/DDBJ databases">
        <title>Parvularcula sp. SM1705, isolated from surface water of the South Sea China.</title>
        <authorList>
            <person name="Sun L."/>
        </authorList>
    </citation>
    <scope>NUCLEOTIDE SEQUENCE [LARGE SCALE GENOMIC DNA]</scope>
    <source>
        <strain evidence="5 6">SM1705</strain>
    </source>
</reference>
<dbReference type="InterPro" id="IPR050641">
    <property type="entry name" value="RIFMO-like"/>
</dbReference>
<dbReference type="Pfam" id="PF01494">
    <property type="entry name" value="FAD_binding_3"/>
    <property type="match status" value="1"/>
</dbReference>
<dbReference type="PRINTS" id="PR00420">
    <property type="entry name" value="RNGMNOXGNASE"/>
</dbReference>
<sequence>MPSSDYNVAIIGAGPVGLFSALRLSNLGVSCVVLEAENELPEDLRASTFHPPTLDILEDAGIADRLIAQGRVCPTWQIRQHPDHDYVEFDLSVLSEDTRHPYRLQCEQSRLCKLLLKEVLERENIDVKFGYRLTDLTQDDTRVSLAFETSDGVETLEARYVIGADGSRSQVRQALNFPFEGLTYPETTILATTRFPFEEHLPNLSGINYVWKEGGTFSLLHLPDLWRCSLYPDADEDIEDALKPESIQRKLQEIVPNEDGYEVEDTRRYRIHMRIVDDYRNGRVILAGDAAHINSPSGGMGMNGGLHDAWFLTQALHEVDQGAPIERLDRYTRQRRPVAEEQILKQADANRKRMQERNPERRSEMFAQLKEKVSSRDTLHAHLLHSSMIAGWRQSMAID</sequence>
<dbReference type="InParanoid" id="A0A371RI37"/>
<dbReference type="FunCoup" id="A0A371RI37">
    <property type="interactions" value="313"/>
</dbReference>
<keyword evidence="2" id="KW-0285">Flavoprotein</keyword>
<evidence type="ECO:0000256" key="3">
    <source>
        <dbReference type="ARBA" id="ARBA00022827"/>
    </source>
</evidence>
<keyword evidence="5" id="KW-0560">Oxidoreductase</keyword>
<evidence type="ECO:0000313" key="6">
    <source>
        <dbReference type="Proteomes" id="UP000264589"/>
    </source>
</evidence>
<protein>
    <submittedName>
        <fullName evidence="5">FAD-dependent monooxygenase</fullName>
    </submittedName>
</protein>
<dbReference type="Proteomes" id="UP000264589">
    <property type="component" value="Unassembled WGS sequence"/>
</dbReference>
<keyword evidence="6" id="KW-1185">Reference proteome</keyword>
<evidence type="ECO:0000256" key="1">
    <source>
        <dbReference type="ARBA" id="ARBA00001974"/>
    </source>
</evidence>
<dbReference type="Gene3D" id="3.30.70.2450">
    <property type="match status" value="1"/>
</dbReference>
<gene>
    <name evidence="5" type="ORF">DX908_07450</name>
</gene>
<comment type="cofactor">
    <cofactor evidence="1">
        <name>FAD</name>
        <dbReference type="ChEBI" id="CHEBI:57692"/>
    </cofactor>
</comment>
<comment type="caution">
    <text evidence="5">The sequence shown here is derived from an EMBL/GenBank/DDBJ whole genome shotgun (WGS) entry which is preliminary data.</text>
</comment>
<feature type="domain" description="FAD-binding" evidence="4">
    <location>
        <begin position="6"/>
        <end position="341"/>
    </location>
</feature>
<dbReference type="SUPFAM" id="SSF51905">
    <property type="entry name" value="FAD/NAD(P)-binding domain"/>
    <property type="match status" value="1"/>
</dbReference>
<dbReference type="EMBL" id="QUQO01000001">
    <property type="protein sequence ID" value="RFB05101.1"/>
    <property type="molecule type" value="Genomic_DNA"/>
</dbReference>
<dbReference type="Gene3D" id="3.50.50.60">
    <property type="entry name" value="FAD/NAD(P)-binding domain"/>
    <property type="match status" value="1"/>
</dbReference>
<dbReference type="InterPro" id="IPR002938">
    <property type="entry name" value="FAD-bd"/>
</dbReference>
<dbReference type="PANTHER" id="PTHR43004:SF19">
    <property type="entry name" value="BINDING MONOOXYGENASE, PUTATIVE (JCVI)-RELATED"/>
    <property type="match status" value="1"/>
</dbReference>
<keyword evidence="5" id="KW-0503">Monooxygenase</keyword>
<keyword evidence="3" id="KW-0274">FAD</keyword>
<organism evidence="5 6">
    <name type="scientific">Parvularcula marina</name>
    <dbReference type="NCBI Taxonomy" id="2292771"/>
    <lineage>
        <taxon>Bacteria</taxon>
        <taxon>Pseudomonadati</taxon>
        <taxon>Pseudomonadota</taxon>
        <taxon>Alphaproteobacteria</taxon>
        <taxon>Parvularculales</taxon>
        <taxon>Parvularculaceae</taxon>
        <taxon>Parvularcula</taxon>
    </lineage>
</organism>
<name>A0A371RI37_9PROT</name>
<evidence type="ECO:0000313" key="5">
    <source>
        <dbReference type="EMBL" id="RFB05101.1"/>
    </source>
</evidence>
<dbReference type="PANTHER" id="PTHR43004">
    <property type="entry name" value="TRK SYSTEM POTASSIUM UPTAKE PROTEIN"/>
    <property type="match status" value="1"/>
</dbReference>
<proteinExistence type="predicted"/>
<evidence type="ECO:0000259" key="4">
    <source>
        <dbReference type="Pfam" id="PF01494"/>
    </source>
</evidence>
<evidence type="ECO:0000256" key="2">
    <source>
        <dbReference type="ARBA" id="ARBA00022630"/>
    </source>
</evidence>
<accession>A0A371RI37</accession>
<dbReference type="OrthoDB" id="9791689at2"/>
<dbReference type="InterPro" id="IPR036188">
    <property type="entry name" value="FAD/NAD-bd_sf"/>
</dbReference>
<dbReference type="GO" id="GO:0071949">
    <property type="term" value="F:FAD binding"/>
    <property type="evidence" value="ECO:0007669"/>
    <property type="project" value="InterPro"/>
</dbReference>
<dbReference type="AlphaFoldDB" id="A0A371RI37"/>
<dbReference type="RefSeq" id="WP_116391732.1">
    <property type="nucleotide sequence ID" value="NZ_QUQO01000001.1"/>
</dbReference>
<dbReference type="GO" id="GO:0016709">
    <property type="term" value="F:oxidoreductase activity, acting on paired donors, with incorporation or reduction of molecular oxygen, NAD(P)H as one donor, and incorporation of one atom of oxygen"/>
    <property type="evidence" value="ECO:0007669"/>
    <property type="project" value="UniProtKB-ARBA"/>
</dbReference>